<keyword evidence="2" id="KW-1185">Reference proteome</keyword>
<dbReference type="Proteomes" id="UP000298663">
    <property type="component" value="Chromosome X"/>
</dbReference>
<organism evidence="1 2">
    <name type="scientific">Steinernema carpocapsae</name>
    <name type="common">Entomopathogenic nematode</name>
    <dbReference type="NCBI Taxonomy" id="34508"/>
    <lineage>
        <taxon>Eukaryota</taxon>
        <taxon>Metazoa</taxon>
        <taxon>Ecdysozoa</taxon>
        <taxon>Nematoda</taxon>
        <taxon>Chromadorea</taxon>
        <taxon>Rhabditida</taxon>
        <taxon>Tylenchina</taxon>
        <taxon>Panagrolaimomorpha</taxon>
        <taxon>Strongyloidoidea</taxon>
        <taxon>Steinernematidae</taxon>
        <taxon>Steinernema</taxon>
    </lineage>
</organism>
<evidence type="ECO:0000313" key="2">
    <source>
        <dbReference type="Proteomes" id="UP000298663"/>
    </source>
</evidence>
<dbReference type="EMBL" id="AZBU02000001">
    <property type="protein sequence ID" value="TMS32445.1"/>
    <property type="molecule type" value="Genomic_DNA"/>
</dbReference>
<comment type="caution">
    <text evidence="1">The sequence shown here is derived from an EMBL/GenBank/DDBJ whole genome shotgun (WGS) entry which is preliminary data.</text>
</comment>
<sequence length="70" mass="8071">MDSNKCPSVGYTTTHSIFNFQHIGNELECEVQLHNTVAEAVSTKKTCAYKNQQFQKLRLRRVTRKNSNLL</sequence>
<proteinExistence type="predicted"/>
<evidence type="ECO:0000313" key="1">
    <source>
        <dbReference type="EMBL" id="TMS32445.1"/>
    </source>
</evidence>
<accession>A0A4U8UK38</accession>
<protein>
    <submittedName>
        <fullName evidence="1">Uncharacterized protein</fullName>
    </submittedName>
</protein>
<dbReference type="EMBL" id="CM016762">
    <property type="protein sequence ID" value="TMS32445.1"/>
    <property type="molecule type" value="Genomic_DNA"/>
</dbReference>
<reference evidence="1 2" key="2">
    <citation type="journal article" date="2019" name="G3 (Bethesda)">
        <title>Hybrid Assembly of the Genome of the Entomopathogenic Nematode Steinernema carpocapsae Identifies the X-Chromosome.</title>
        <authorList>
            <person name="Serra L."/>
            <person name="Macchietto M."/>
            <person name="Macias-Munoz A."/>
            <person name="McGill C.J."/>
            <person name="Rodriguez I.M."/>
            <person name="Rodriguez B."/>
            <person name="Murad R."/>
            <person name="Mortazavi A."/>
        </authorList>
    </citation>
    <scope>NUCLEOTIDE SEQUENCE [LARGE SCALE GENOMIC DNA]</scope>
    <source>
        <strain evidence="1 2">ALL</strain>
    </source>
</reference>
<dbReference type="AlphaFoldDB" id="A0A4U8UK38"/>
<name>A0A4U8UK38_STECR</name>
<gene>
    <name evidence="1" type="ORF">L596_000279</name>
</gene>
<reference evidence="1 2" key="1">
    <citation type="journal article" date="2015" name="Genome Biol.">
        <title>Comparative genomics of Steinernema reveals deeply conserved gene regulatory networks.</title>
        <authorList>
            <person name="Dillman A.R."/>
            <person name="Macchietto M."/>
            <person name="Porter C.F."/>
            <person name="Rogers A."/>
            <person name="Williams B."/>
            <person name="Antoshechkin I."/>
            <person name="Lee M.M."/>
            <person name="Goodwin Z."/>
            <person name="Lu X."/>
            <person name="Lewis E.E."/>
            <person name="Goodrich-Blair H."/>
            <person name="Stock S.P."/>
            <person name="Adams B.J."/>
            <person name="Sternberg P.W."/>
            <person name="Mortazavi A."/>
        </authorList>
    </citation>
    <scope>NUCLEOTIDE SEQUENCE [LARGE SCALE GENOMIC DNA]</scope>
    <source>
        <strain evidence="1 2">ALL</strain>
    </source>
</reference>